<evidence type="ECO:0000313" key="4">
    <source>
        <dbReference type="Proteomes" id="UP000199004"/>
    </source>
</evidence>
<feature type="compositionally biased region" description="Polar residues" evidence="1">
    <location>
        <begin position="29"/>
        <end position="39"/>
    </location>
</feature>
<dbReference type="PANTHER" id="PTHR40446">
    <property type="entry name" value="N-ACETYLGLUCOSAMINE-1-PHOSPHODIESTER ALPHA-N-ACETYLGLUCOSAMINIDASE"/>
    <property type="match status" value="1"/>
</dbReference>
<evidence type="ECO:0000313" key="3">
    <source>
        <dbReference type="EMBL" id="SDN23321.1"/>
    </source>
</evidence>
<sequence>MLGCALLSAPPASAGGEKSDPRPEPHYVPQTSDRQTSDGVQGEIATPMPRYLRGVTTTTVRAKWEVAPGVTYTRWSQHDARGPIRAHLLTVDLSTPGLALDYASPGLVRRTDQVSDILARHRAIAGVNGDFFDIGDTGAPLGLGQDRQMGFLHAPRGGWNSAFFLDAKGRPDIGYLPLKMSVLHRPNLAITNVNSPEIRPGGIGIYTKKWGPTSGYRVTGGQQQKVRMVRVVNQRVVEIKNKLTVNKHINGFLMIGRGEGAKRLAGLRKGSKVLLRGRLQGGPTMAITGNKFLILDGVVQVINDREMHPRTAIGIDRDTGEVLMLLIDGRQSFSRGYTMVELAELMQDLGADEALNLDGGGSSTMVARGPSGGMGVVNSPSDGVERMVANAIEVTYQAPR</sequence>
<feature type="domain" description="Phosphodiester glycosidase" evidence="2">
    <location>
        <begin position="236"/>
        <end position="394"/>
    </location>
</feature>
<dbReference type="EMBL" id="FNIC01000002">
    <property type="protein sequence ID" value="SDN23321.1"/>
    <property type="molecule type" value="Genomic_DNA"/>
</dbReference>
<feature type="region of interest" description="Disordered" evidence="1">
    <location>
        <begin position="1"/>
        <end position="45"/>
    </location>
</feature>
<gene>
    <name evidence="3" type="ORF">SAMN05192576_1805</name>
</gene>
<dbReference type="STRING" id="1005944.SAMN05192576_1805"/>
<dbReference type="Pfam" id="PF09992">
    <property type="entry name" value="NAGPA"/>
    <property type="match status" value="1"/>
</dbReference>
<dbReference type="PANTHER" id="PTHR40446:SF2">
    <property type="entry name" value="N-ACETYLGLUCOSAMINE-1-PHOSPHODIESTER ALPHA-N-ACETYLGLUCOSAMINIDASE"/>
    <property type="match status" value="1"/>
</dbReference>
<name>A0A1G9ZQJ8_9ACTN</name>
<dbReference type="AlphaFoldDB" id="A0A1G9ZQJ8"/>
<accession>A0A1G9ZQJ8</accession>
<dbReference type="Proteomes" id="UP000199004">
    <property type="component" value="Unassembled WGS sequence"/>
</dbReference>
<protein>
    <recommendedName>
        <fullName evidence="2">Phosphodiester glycosidase domain-containing protein</fullName>
    </recommendedName>
</protein>
<organism evidence="3 4">
    <name type="scientific">Nocardioides szechwanensis</name>
    <dbReference type="NCBI Taxonomy" id="1005944"/>
    <lineage>
        <taxon>Bacteria</taxon>
        <taxon>Bacillati</taxon>
        <taxon>Actinomycetota</taxon>
        <taxon>Actinomycetes</taxon>
        <taxon>Propionibacteriales</taxon>
        <taxon>Nocardioidaceae</taxon>
        <taxon>Nocardioides</taxon>
    </lineage>
</organism>
<keyword evidence="4" id="KW-1185">Reference proteome</keyword>
<evidence type="ECO:0000256" key="1">
    <source>
        <dbReference type="SAM" id="MobiDB-lite"/>
    </source>
</evidence>
<proteinExistence type="predicted"/>
<evidence type="ECO:0000259" key="2">
    <source>
        <dbReference type="Pfam" id="PF09992"/>
    </source>
</evidence>
<dbReference type="InterPro" id="IPR018711">
    <property type="entry name" value="NAGPA"/>
</dbReference>
<reference evidence="3 4" key="1">
    <citation type="submission" date="2016-10" db="EMBL/GenBank/DDBJ databases">
        <authorList>
            <person name="de Groot N.N."/>
        </authorList>
    </citation>
    <scope>NUCLEOTIDE SEQUENCE [LARGE SCALE GENOMIC DNA]</scope>
    <source>
        <strain evidence="3 4">CGMCC 1.11147</strain>
    </source>
</reference>